<dbReference type="EMBL" id="GG730065">
    <property type="protein sequence ID" value="EEZ92642.1"/>
    <property type="molecule type" value="Genomic_DNA"/>
</dbReference>
<keyword evidence="3" id="KW-0687">Ribonucleoprotein</keyword>
<dbReference type="SUPFAM" id="SSF52166">
    <property type="entry name" value="Ribosomal protein L4"/>
    <property type="match status" value="1"/>
</dbReference>
<accession>D2EG73</accession>
<protein>
    <submittedName>
        <fullName evidence="4">Ribosomal protein L4/L1e</fullName>
    </submittedName>
</protein>
<reference evidence="4 5" key="1">
    <citation type="journal article" date="2010" name="Proc. Natl. Acad. Sci. U.S.A.">
        <title>Enigmatic, ultrasmall, uncultivated Archaea.</title>
        <authorList>
            <person name="Baker B.J."/>
            <person name="Comolli L.R."/>
            <person name="Dick G.J."/>
            <person name="Hauser L.J."/>
            <person name="Hyatt D."/>
            <person name="Dill B.D."/>
            <person name="Land M.L."/>
            <person name="Verberkmoes N.C."/>
            <person name="Hettich R.L."/>
            <person name="Banfield J.F."/>
        </authorList>
    </citation>
    <scope>NUCLEOTIDE SEQUENCE [LARGE SCALE GENOMIC DNA]</scope>
</reference>
<dbReference type="GO" id="GO:0003735">
    <property type="term" value="F:structural constituent of ribosome"/>
    <property type="evidence" value="ECO:0007669"/>
    <property type="project" value="InterPro"/>
</dbReference>
<dbReference type="PANTHER" id="PTHR19431">
    <property type="entry name" value="60S RIBOSOMAL PROTEIN L4"/>
    <property type="match status" value="1"/>
</dbReference>
<dbReference type="InterPro" id="IPR045240">
    <property type="entry name" value="Ribosomal_uL4_euk/arch"/>
</dbReference>
<evidence type="ECO:0000313" key="5">
    <source>
        <dbReference type="Proteomes" id="UP000009375"/>
    </source>
</evidence>
<dbReference type="InterPro" id="IPR002136">
    <property type="entry name" value="Ribosomal_uL4"/>
</dbReference>
<evidence type="ECO:0000256" key="2">
    <source>
        <dbReference type="ARBA" id="ARBA00022980"/>
    </source>
</evidence>
<keyword evidence="2 4" id="KW-0689">Ribosomal protein</keyword>
<dbReference type="Proteomes" id="UP000009375">
    <property type="component" value="Unassembled WGS sequence"/>
</dbReference>
<dbReference type="Gene3D" id="3.40.1370.10">
    <property type="match status" value="1"/>
</dbReference>
<comment type="similarity">
    <text evidence="1">Belongs to the universal ribosomal protein uL4 family.</text>
</comment>
<proteinExistence type="inferred from homology"/>
<name>D2EG73_PARA4</name>
<dbReference type="AlphaFoldDB" id="D2EG73"/>
<sequence>MVKVFSIDGKESGSIELPEVFNTPVNYQTLKKAFLAEDSERFQLKYTDPMAGKRKVARLTKRRRSYKTSYGRGLDRTPRKTLSKVGTNFYYVGPVAPNTVGGREAHPPQAEKRLVKGINKKEKRMAIKMGIAASANIKEVSKFHNLGGLKELPIVIDGNLETLKKTKDAIKLLSAIGLENELNRVLNKKIRSGKGKLRGRKYKRKLSLVIVTGNEEKTSKAFSNLNTVVKSFKDILH</sequence>
<dbReference type="InterPro" id="IPR023574">
    <property type="entry name" value="Ribosomal_uL4_dom_sf"/>
</dbReference>
<dbReference type="Pfam" id="PF00573">
    <property type="entry name" value="Ribosomal_L4"/>
    <property type="match status" value="1"/>
</dbReference>
<dbReference type="GO" id="GO:0005840">
    <property type="term" value="C:ribosome"/>
    <property type="evidence" value="ECO:0007669"/>
    <property type="project" value="UniProtKB-KW"/>
</dbReference>
<evidence type="ECO:0000313" key="4">
    <source>
        <dbReference type="EMBL" id="EEZ92642.1"/>
    </source>
</evidence>
<dbReference type="GO" id="GO:1990904">
    <property type="term" value="C:ribonucleoprotein complex"/>
    <property type="evidence" value="ECO:0007669"/>
    <property type="project" value="UniProtKB-KW"/>
</dbReference>
<dbReference type="GO" id="GO:0006412">
    <property type="term" value="P:translation"/>
    <property type="evidence" value="ECO:0007669"/>
    <property type="project" value="InterPro"/>
</dbReference>
<organism evidence="4 5">
    <name type="scientific">Candidatus Parvarchaeum acidiphilum ARMAN-4</name>
    <dbReference type="NCBI Taxonomy" id="662760"/>
    <lineage>
        <taxon>Archaea</taxon>
        <taxon>Candidatus Parvarchaeota</taxon>
        <taxon>Candidatus Parvarchaeum</taxon>
    </lineage>
</organism>
<evidence type="ECO:0000256" key="1">
    <source>
        <dbReference type="ARBA" id="ARBA00010528"/>
    </source>
</evidence>
<gene>
    <name evidence="4" type="ORF">BJBARM4_0766</name>
</gene>
<evidence type="ECO:0000256" key="3">
    <source>
        <dbReference type="ARBA" id="ARBA00023274"/>
    </source>
</evidence>